<protein>
    <recommendedName>
        <fullName evidence="2">ShKT domain-containing protein</fullName>
    </recommendedName>
</protein>
<evidence type="ECO:0000313" key="3">
    <source>
        <dbReference type="EMBL" id="OWF39477.1"/>
    </source>
</evidence>
<name>A0A210PSK1_MIZYE</name>
<dbReference type="InterPro" id="IPR003582">
    <property type="entry name" value="ShKT_dom"/>
</dbReference>
<evidence type="ECO:0000259" key="2">
    <source>
        <dbReference type="PROSITE" id="PS51670"/>
    </source>
</evidence>
<sequence>MTCFSIATIYKRVLELCTTESVAAEPQIASLITWGCVVSHRPGGSISGWCEDHHHCDNEYWGCIEGNGHLTHHHECCCRDSQCIATLNNAYFPTKAPITNAPVTQAPVTQAPTTAAHATVPVTTKAPTVQITTPTPLYCPVCADDFTADCQRNAMCKANEGCMLQVIAGKLQTGCAEINDCEYHERVGDSICCKDKNCTDYAFRNMHSMSYTCPTCQNTQNPNSCLAHQGKCSYRSKGCMITHNNGGISSGCNSHPTACHMAETTNSVLCNVHPIPFAFQPALQCSFCCHRNASTCILDALGAHDVSTPPPTLGHTAGTTAASCFDIEDATFNCKSFDATYNLCVHSSGLMAQLATTKCRKTCGICGAGSGGVVGGSGAAGPTVGVTVRTTTPGATFPTTTQFPCIDHDINNNCALMSSVLCLSQNNHARNYAIANCAKTCNLCKEYHRKLFND</sequence>
<comment type="caution">
    <text evidence="1">Lacks conserved residue(s) required for the propagation of feature annotation.</text>
</comment>
<proteinExistence type="predicted"/>
<dbReference type="OrthoDB" id="6184942at2759"/>
<evidence type="ECO:0000256" key="1">
    <source>
        <dbReference type="PROSITE-ProRule" id="PRU01005"/>
    </source>
</evidence>
<keyword evidence="4" id="KW-1185">Reference proteome</keyword>
<evidence type="ECO:0000313" key="4">
    <source>
        <dbReference type="Proteomes" id="UP000242188"/>
    </source>
</evidence>
<dbReference type="SMART" id="SM00254">
    <property type="entry name" value="ShKT"/>
    <property type="match status" value="2"/>
</dbReference>
<dbReference type="AlphaFoldDB" id="A0A210PSK1"/>
<dbReference type="Proteomes" id="UP000242188">
    <property type="component" value="Unassembled WGS sequence"/>
</dbReference>
<comment type="caution">
    <text evidence="3">The sequence shown here is derived from an EMBL/GenBank/DDBJ whole genome shotgun (WGS) entry which is preliminary data.</text>
</comment>
<organism evidence="3 4">
    <name type="scientific">Mizuhopecten yessoensis</name>
    <name type="common">Japanese scallop</name>
    <name type="synonym">Patinopecten yessoensis</name>
    <dbReference type="NCBI Taxonomy" id="6573"/>
    <lineage>
        <taxon>Eukaryota</taxon>
        <taxon>Metazoa</taxon>
        <taxon>Spiralia</taxon>
        <taxon>Lophotrochozoa</taxon>
        <taxon>Mollusca</taxon>
        <taxon>Bivalvia</taxon>
        <taxon>Autobranchia</taxon>
        <taxon>Pteriomorphia</taxon>
        <taxon>Pectinida</taxon>
        <taxon>Pectinoidea</taxon>
        <taxon>Pectinidae</taxon>
        <taxon>Mizuhopecten</taxon>
    </lineage>
</organism>
<feature type="domain" description="ShKT" evidence="2">
    <location>
        <begin position="405"/>
        <end position="444"/>
    </location>
</feature>
<dbReference type="PROSITE" id="PS51670">
    <property type="entry name" value="SHKT"/>
    <property type="match status" value="1"/>
</dbReference>
<reference evidence="3 4" key="1">
    <citation type="journal article" date="2017" name="Nat. Ecol. Evol.">
        <title>Scallop genome provides insights into evolution of bilaterian karyotype and development.</title>
        <authorList>
            <person name="Wang S."/>
            <person name="Zhang J."/>
            <person name="Jiao W."/>
            <person name="Li J."/>
            <person name="Xun X."/>
            <person name="Sun Y."/>
            <person name="Guo X."/>
            <person name="Huan P."/>
            <person name="Dong B."/>
            <person name="Zhang L."/>
            <person name="Hu X."/>
            <person name="Sun X."/>
            <person name="Wang J."/>
            <person name="Zhao C."/>
            <person name="Wang Y."/>
            <person name="Wang D."/>
            <person name="Huang X."/>
            <person name="Wang R."/>
            <person name="Lv J."/>
            <person name="Li Y."/>
            <person name="Zhang Z."/>
            <person name="Liu B."/>
            <person name="Lu W."/>
            <person name="Hui Y."/>
            <person name="Liang J."/>
            <person name="Zhou Z."/>
            <person name="Hou R."/>
            <person name="Li X."/>
            <person name="Liu Y."/>
            <person name="Li H."/>
            <person name="Ning X."/>
            <person name="Lin Y."/>
            <person name="Zhao L."/>
            <person name="Xing Q."/>
            <person name="Dou J."/>
            <person name="Li Y."/>
            <person name="Mao J."/>
            <person name="Guo H."/>
            <person name="Dou H."/>
            <person name="Li T."/>
            <person name="Mu C."/>
            <person name="Jiang W."/>
            <person name="Fu Q."/>
            <person name="Fu X."/>
            <person name="Miao Y."/>
            <person name="Liu J."/>
            <person name="Yu Q."/>
            <person name="Li R."/>
            <person name="Liao H."/>
            <person name="Li X."/>
            <person name="Kong Y."/>
            <person name="Jiang Z."/>
            <person name="Chourrout D."/>
            <person name="Li R."/>
            <person name="Bao Z."/>
        </authorList>
    </citation>
    <scope>NUCLEOTIDE SEQUENCE [LARGE SCALE GENOMIC DNA]</scope>
    <source>
        <strain evidence="3 4">PY_sf001</strain>
    </source>
</reference>
<dbReference type="EMBL" id="NEDP02005524">
    <property type="protein sequence ID" value="OWF39477.1"/>
    <property type="molecule type" value="Genomic_DNA"/>
</dbReference>
<accession>A0A210PSK1</accession>
<gene>
    <name evidence="3" type="ORF">KP79_PYT03691</name>
</gene>